<dbReference type="AlphaFoldDB" id="A0AAV1VXL0"/>
<dbReference type="Proteomes" id="UP001497480">
    <property type="component" value="Unassembled WGS sequence"/>
</dbReference>
<dbReference type="EMBL" id="CAXHTB010000002">
    <property type="protein sequence ID" value="CAL0301775.1"/>
    <property type="molecule type" value="Genomic_DNA"/>
</dbReference>
<evidence type="ECO:0000313" key="1">
    <source>
        <dbReference type="EMBL" id="CAL0301775.1"/>
    </source>
</evidence>
<sequence length="118" mass="12959">MAIVIDLDEFETTIIDDDVDPSGVSVKAVLDKFLDGGERVLDDITGVPRLPSPPSSTVNDLLRFDSSIHVSDHIDTFPIHTALSAVITRKIHLRFPDSVVATTTALFSKETRDKNDLQ</sequence>
<organism evidence="1 2">
    <name type="scientific">Lupinus luteus</name>
    <name type="common">European yellow lupine</name>
    <dbReference type="NCBI Taxonomy" id="3873"/>
    <lineage>
        <taxon>Eukaryota</taxon>
        <taxon>Viridiplantae</taxon>
        <taxon>Streptophyta</taxon>
        <taxon>Embryophyta</taxon>
        <taxon>Tracheophyta</taxon>
        <taxon>Spermatophyta</taxon>
        <taxon>Magnoliopsida</taxon>
        <taxon>eudicotyledons</taxon>
        <taxon>Gunneridae</taxon>
        <taxon>Pentapetalae</taxon>
        <taxon>rosids</taxon>
        <taxon>fabids</taxon>
        <taxon>Fabales</taxon>
        <taxon>Fabaceae</taxon>
        <taxon>Papilionoideae</taxon>
        <taxon>50 kb inversion clade</taxon>
        <taxon>genistoids sensu lato</taxon>
        <taxon>core genistoids</taxon>
        <taxon>Genisteae</taxon>
        <taxon>Lupinus</taxon>
    </lineage>
</organism>
<keyword evidence="2" id="KW-1185">Reference proteome</keyword>
<protein>
    <submittedName>
        <fullName evidence="1">Uncharacterized protein</fullName>
    </submittedName>
</protein>
<reference evidence="1 2" key="1">
    <citation type="submission" date="2024-03" db="EMBL/GenBank/DDBJ databases">
        <authorList>
            <person name="Martinez-Hernandez J."/>
        </authorList>
    </citation>
    <scope>NUCLEOTIDE SEQUENCE [LARGE SCALE GENOMIC DNA]</scope>
</reference>
<evidence type="ECO:0000313" key="2">
    <source>
        <dbReference type="Proteomes" id="UP001497480"/>
    </source>
</evidence>
<comment type="caution">
    <text evidence="1">The sequence shown here is derived from an EMBL/GenBank/DDBJ whole genome shotgun (WGS) entry which is preliminary data.</text>
</comment>
<accession>A0AAV1VXL0</accession>
<proteinExistence type="predicted"/>
<name>A0AAV1VXL0_LUPLU</name>
<gene>
    <name evidence="1" type="ORF">LLUT_LOCUS2835</name>
</gene>